<sequence length="599" mass="68850">MDTEVTEVNAATESEAADVTMALSDAEQWRSTDWAKAEADVRRLRQRIFKAAREEDPKRVRNLQKLMLRSRSNTVVSIRRVTQLSAGRRTPGIDRTVVVNDEQRGKLLRELTEEPRFRPLPVRRVHIPKANGKKRPLGIPTIRDRVEQARVKNALEPEWEARFEGRSYGFRPGRGCHDAVGAIFQTLARKGAKKLWILDADLSSAFDRINHDRLLNAIDNFPARREIEGWLKAGVMENGRFAPTEEGTPQGGVISPLLLNIALHGMETAAGYDPSLTQLQRSRKNIPTLVRYADDFVVMCATEAEAWQIKEKLTEWLEPRGLTFNDEKTQVVHASKGFDFLGFNVRRYGDKLLIKPSKAAVQKVKREITGRCQRMAGARTTDLIRNVNPLIKGWSTYYRSAVSSETFNKLDWWMYKRQYRWGKKRHAKKSRSWVKNAYFGRFNPTRQDNWVFGDKETGAFMGKFAWTNIKRHVMVKGEASKDDPDLAEYWRERTRKRKHPQADGKLAVNLAAKQRGICPLCGLDLTDGATYEPDSVRDWANWFHASYRTIHKHHLIYRSRGGSDHVSNQALVHSDCHRRHHVSHDYGQQQNHVLSPRSA</sequence>
<evidence type="ECO:0000259" key="2">
    <source>
        <dbReference type="PROSITE" id="PS50878"/>
    </source>
</evidence>
<dbReference type="PROSITE" id="PS50878">
    <property type="entry name" value="RT_POL"/>
    <property type="match status" value="1"/>
</dbReference>
<dbReference type="Pfam" id="PF08388">
    <property type="entry name" value="GIIM"/>
    <property type="match status" value="1"/>
</dbReference>
<dbReference type="SUPFAM" id="SSF56672">
    <property type="entry name" value="DNA/RNA polymerases"/>
    <property type="match status" value="1"/>
</dbReference>
<keyword evidence="4" id="KW-1185">Reference proteome</keyword>
<feature type="domain" description="Reverse transcriptase" evidence="2">
    <location>
        <begin position="106"/>
        <end position="345"/>
    </location>
</feature>
<dbReference type="GO" id="GO:0003676">
    <property type="term" value="F:nucleic acid binding"/>
    <property type="evidence" value="ECO:0007669"/>
    <property type="project" value="InterPro"/>
</dbReference>
<feature type="region of interest" description="Disordered" evidence="1">
    <location>
        <begin position="579"/>
        <end position="599"/>
    </location>
</feature>
<dbReference type="Proteomes" id="UP000603227">
    <property type="component" value="Unassembled WGS sequence"/>
</dbReference>
<evidence type="ECO:0000256" key="1">
    <source>
        <dbReference type="SAM" id="MobiDB-lite"/>
    </source>
</evidence>
<dbReference type="RefSeq" id="WP_229914264.1">
    <property type="nucleotide sequence ID" value="NZ_BNAT01000036.1"/>
</dbReference>
<dbReference type="InterPro" id="IPR002711">
    <property type="entry name" value="HNH"/>
</dbReference>
<dbReference type="GO" id="GO:0004519">
    <property type="term" value="F:endonuclease activity"/>
    <property type="evidence" value="ECO:0007669"/>
    <property type="project" value="InterPro"/>
</dbReference>
<accession>A0A919DJE5</accession>
<dbReference type="GO" id="GO:0003964">
    <property type="term" value="F:RNA-directed DNA polymerase activity"/>
    <property type="evidence" value="ECO:0007669"/>
    <property type="project" value="UniProtKB-KW"/>
</dbReference>
<dbReference type="NCBIfam" id="TIGR04416">
    <property type="entry name" value="group_II_RT_mat"/>
    <property type="match status" value="1"/>
</dbReference>
<organism evidence="3 4">
    <name type="scientific">Streptomyces capitiformicae</name>
    <dbReference type="NCBI Taxonomy" id="2014920"/>
    <lineage>
        <taxon>Bacteria</taxon>
        <taxon>Bacillati</taxon>
        <taxon>Actinomycetota</taxon>
        <taxon>Actinomycetes</taxon>
        <taxon>Kitasatosporales</taxon>
        <taxon>Streptomycetaceae</taxon>
        <taxon>Streptomyces</taxon>
    </lineage>
</organism>
<dbReference type="InterPro" id="IPR030931">
    <property type="entry name" value="Group_II_RT_mat"/>
</dbReference>
<dbReference type="Gene3D" id="1.10.30.50">
    <property type="match status" value="1"/>
</dbReference>
<comment type="caution">
    <text evidence="3">The sequence shown here is derived from an EMBL/GenBank/DDBJ whole genome shotgun (WGS) entry which is preliminary data.</text>
</comment>
<feature type="compositionally biased region" description="Polar residues" evidence="1">
    <location>
        <begin position="586"/>
        <end position="599"/>
    </location>
</feature>
<dbReference type="Pfam" id="PF13655">
    <property type="entry name" value="RVT_N"/>
    <property type="match status" value="1"/>
</dbReference>
<keyword evidence="3" id="KW-0808">Transferase</keyword>
<protein>
    <submittedName>
        <fullName evidence="3">Group II intron reverse transcriptase/maturase</fullName>
    </submittedName>
</protein>
<dbReference type="EMBL" id="BNAT01000036">
    <property type="protein sequence ID" value="GHE50986.1"/>
    <property type="molecule type" value="Genomic_DNA"/>
</dbReference>
<evidence type="ECO:0000313" key="3">
    <source>
        <dbReference type="EMBL" id="GHE50986.1"/>
    </source>
</evidence>
<dbReference type="InterPro" id="IPR003615">
    <property type="entry name" value="HNH_nuc"/>
</dbReference>
<dbReference type="GO" id="GO:0008270">
    <property type="term" value="F:zinc ion binding"/>
    <property type="evidence" value="ECO:0007669"/>
    <property type="project" value="InterPro"/>
</dbReference>
<dbReference type="Pfam" id="PF01844">
    <property type="entry name" value="HNH"/>
    <property type="match status" value="1"/>
</dbReference>
<dbReference type="InterPro" id="IPR013597">
    <property type="entry name" value="Mat_intron_G2"/>
</dbReference>
<reference evidence="3" key="1">
    <citation type="journal article" date="2014" name="Int. J. Syst. Evol. Microbiol.">
        <title>Complete genome sequence of Corynebacterium casei LMG S-19264T (=DSM 44701T), isolated from a smear-ripened cheese.</title>
        <authorList>
            <consortium name="US DOE Joint Genome Institute (JGI-PGF)"/>
            <person name="Walter F."/>
            <person name="Albersmeier A."/>
            <person name="Kalinowski J."/>
            <person name="Ruckert C."/>
        </authorList>
    </citation>
    <scope>NUCLEOTIDE SEQUENCE</scope>
    <source>
        <strain evidence="3">CGMCC 4.7403</strain>
    </source>
</reference>
<evidence type="ECO:0000313" key="4">
    <source>
        <dbReference type="Proteomes" id="UP000603227"/>
    </source>
</evidence>
<dbReference type="InterPro" id="IPR025960">
    <property type="entry name" value="RVT_N"/>
</dbReference>
<dbReference type="Pfam" id="PF00078">
    <property type="entry name" value="RVT_1"/>
    <property type="match status" value="1"/>
</dbReference>
<dbReference type="AlphaFoldDB" id="A0A919DJE5"/>
<dbReference type="PANTHER" id="PTHR34047:SF10">
    <property type="entry name" value="GROUP II INTRON-ASSOCIATED OPEN READING FRAME"/>
    <property type="match status" value="1"/>
</dbReference>
<dbReference type="InterPro" id="IPR043502">
    <property type="entry name" value="DNA/RNA_pol_sf"/>
</dbReference>
<reference evidence="3" key="2">
    <citation type="submission" date="2020-09" db="EMBL/GenBank/DDBJ databases">
        <authorList>
            <person name="Sun Q."/>
            <person name="Zhou Y."/>
        </authorList>
    </citation>
    <scope>NUCLEOTIDE SEQUENCE</scope>
    <source>
        <strain evidence="3">CGMCC 4.7403</strain>
    </source>
</reference>
<gene>
    <name evidence="3" type="ORF">GCM10017771_72970</name>
</gene>
<proteinExistence type="predicted"/>
<dbReference type="CDD" id="cd00085">
    <property type="entry name" value="HNHc"/>
    <property type="match status" value="1"/>
</dbReference>
<dbReference type="PANTHER" id="PTHR34047">
    <property type="entry name" value="NUCLEAR INTRON MATURASE 1, MITOCHONDRIAL-RELATED"/>
    <property type="match status" value="1"/>
</dbReference>
<dbReference type="CDD" id="cd01651">
    <property type="entry name" value="RT_G2_intron"/>
    <property type="match status" value="1"/>
</dbReference>
<keyword evidence="3" id="KW-0695">RNA-directed DNA polymerase</keyword>
<dbReference type="InterPro" id="IPR051083">
    <property type="entry name" value="GrpII_Intron_Splice-Mob/Def"/>
</dbReference>
<dbReference type="InterPro" id="IPR000477">
    <property type="entry name" value="RT_dom"/>
</dbReference>
<keyword evidence="3" id="KW-0548">Nucleotidyltransferase</keyword>
<name>A0A919DJE5_9ACTN</name>